<feature type="transmembrane region" description="Helical" evidence="1">
    <location>
        <begin position="56"/>
        <end position="79"/>
    </location>
</feature>
<organism evidence="2 3">
    <name type="scientific">Roseibium aggregatum (strain ATCC 25650 / DSM 13394 / JCM 20685 / NBRC 16684 / NCIMB 2208 / IAM 12614 / B1)</name>
    <name type="common">Stappia aggregata</name>
    <dbReference type="NCBI Taxonomy" id="384765"/>
    <lineage>
        <taxon>Bacteria</taxon>
        <taxon>Pseudomonadati</taxon>
        <taxon>Pseudomonadota</taxon>
        <taxon>Alphaproteobacteria</taxon>
        <taxon>Hyphomicrobiales</taxon>
        <taxon>Stappiaceae</taxon>
        <taxon>Roseibium</taxon>
    </lineage>
</organism>
<dbReference type="InterPro" id="IPR013901">
    <property type="entry name" value="Anthrone_oxy"/>
</dbReference>
<keyword evidence="1" id="KW-0472">Membrane</keyword>
<protein>
    <recommendedName>
        <fullName evidence="4">DUF1772 domain-containing protein</fullName>
    </recommendedName>
</protein>
<dbReference type="eggNOG" id="COG5500">
    <property type="taxonomic scope" value="Bacteria"/>
</dbReference>
<proteinExistence type="predicted"/>
<evidence type="ECO:0000313" key="3">
    <source>
        <dbReference type="Proteomes" id="UP000004848"/>
    </source>
</evidence>
<evidence type="ECO:0000313" key="2">
    <source>
        <dbReference type="EMBL" id="EAV46299.1"/>
    </source>
</evidence>
<reference evidence="2 3" key="1">
    <citation type="submission" date="2006-05" db="EMBL/GenBank/DDBJ databases">
        <authorList>
            <person name="King G."/>
            <person name="Ferriera S."/>
            <person name="Johnson J."/>
            <person name="Kravitz S."/>
            <person name="Beeson K."/>
            <person name="Sutton G."/>
            <person name="Rogers Y.-H."/>
            <person name="Friedman R."/>
            <person name="Frazier M."/>
            <person name="Venter J.C."/>
        </authorList>
    </citation>
    <scope>NUCLEOTIDE SEQUENCE [LARGE SCALE GENOMIC DNA]</scope>
    <source>
        <strain evidence="3">ATCC 25650 / DSM 13394 / JCM 20685 / NBRC 16684 / NCIMB 2208 / IAM 12614 / B1</strain>
    </source>
</reference>
<dbReference type="EMBL" id="AAUW01000001">
    <property type="protein sequence ID" value="EAV46299.1"/>
    <property type="molecule type" value="Genomic_DNA"/>
</dbReference>
<dbReference type="OrthoDB" id="428263at2"/>
<keyword evidence="1" id="KW-0812">Transmembrane</keyword>
<keyword evidence="1" id="KW-1133">Transmembrane helix</keyword>
<dbReference type="AlphaFoldDB" id="A0NMK4"/>
<comment type="caution">
    <text evidence="2">The sequence shown here is derived from an EMBL/GenBank/DDBJ whole genome shotgun (WGS) entry which is preliminary data.</text>
</comment>
<dbReference type="RefSeq" id="WP_006931657.1">
    <property type="nucleotide sequence ID" value="NZ_AAUW01000001.1"/>
</dbReference>
<gene>
    <name evidence="2" type="ORF">SIAM614_10733</name>
</gene>
<evidence type="ECO:0000256" key="1">
    <source>
        <dbReference type="SAM" id="Phobius"/>
    </source>
</evidence>
<evidence type="ECO:0008006" key="4">
    <source>
        <dbReference type="Google" id="ProtNLM"/>
    </source>
</evidence>
<feature type="transmembrane region" description="Helical" evidence="1">
    <location>
        <begin position="145"/>
        <end position="163"/>
    </location>
</feature>
<feature type="transmembrane region" description="Helical" evidence="1">
    <location>
        <begin position="86"/>
        <end position="106"/>
    </location>
</feature>
<accession>A0NMK4</accession>
<sequence>MYRLALGTGLLAVLFAGAIFGFFYAWICSTMWGLDAADPRIAIAAMQAMNASVRNAVFAPAFFGTPFVLALAGVFSLMCAQRAAGASFIAAALTYALGGMMLTVMVNVPMNLELAGATIPEDLNDAATLWRSYSEPWQMWNQTRTLFSGLSLLLAAVGLVLLGRNPQRSA</sequence>
<dbReference type="GeneID" id="68844830"/>
<name>A0NMK4_ROSAI</name>
<dbReference type="Pfam" id="PF08592">
    <property type="entry name" value="Anthrone_oxy"/>
    <property type="match status" value="1"/>
</dbReference>
<dbReference type="Proteomes" id="UP000004848">
    <property type="component" value="Unassembled WGS sequence"/>
</dbReference>